<evidence type="ECO:0000313" key="1">
    <source>
        <dbReference type="EMBL" id="CAD8045659.1"/>
    </source>
</evidence>
<sequence length="148" mass="17806">MQRTKQSFSEYDSSNMNNSKLITQKYQNKQYYNDNSGRIGIALPELQKYQKQCLQQSNPTQRSEMERNITWTKKEFIKEQIIQHNRRIRKKLDSDNSFSQNYSVDDQIRTRRKANLSSYMFGGFILQDYNEQVNKLHKLLLKKVILNR</sequence>
<dbReference type="EMBL" id="CAJJDN010000001">
    <property type="protein sequence ID" value="CAD8045659.1"/>
    <property type="molecule type" value="Genomic_DNA"/>
</dbReference>
<keyword evidence="2" id="KW-1185">Reference proteome</keyword>
<gene>
    <name evidence="1" type="ORF">PSON_ATCC_30995.1.T0010182</name>
</gene>
<name>A0A8S1JVU2_9CILI</name>
<comment type="caution">
    <text evidence="1">The sequence shown here is derived from an EMBL/GenBank/DDBJ whole genome shotgun (WGS) entry which is preliminary data.</text>
</comment>
<protein>
    <submittedName>
        <fullName evidence="1">Uncharacterized protein</fullName>
    </submittedName>
</protein>
<accession>A0A8S1JVU2</accession>
<reference evidence="1" key="1">
    <citation type="submission" date="2021-01" db="EMBL/GenBank/DDBJ databases">
        <authorList>
            <consortium name="Genoscope - CEA"/>
            <person name="William W."/>
        </authorList>
    </citation>
    <scope>NUCLEOTIDE SEQUENCE</scope>
</reference>
<evidence type="ECO:0000313" key="2">
    <source>
        <dbReference type="Proteomes" id="UP000692954"/>
    </source>
</evidence>
<dbReference type="Proteomes" id="UP000692954">
    <property type="component" value="Unassembled WGS sequence"/>
</dbReference>
<organism evidence="1 2">
    <name type="scientific">Paramecium sonneborni</name>
    <dbReference type="NCBI Taxonomy" id="65129"/>
    <lineage>
        <taxon>Eukaryota</taxon>
        <taxon>Sar</taxon>
        <taxon>Alveolata</taxon>
        <taxon>Ciliophora</taxon>
        <taxon>Intramacronucleata</taxon>
        <taxon>Oligohymenophorea</taxon>
        <taxon>Peniculida</taxon>
        <taxon>Parameciidae</taxon>
        <taxon>Paramecium</taxon>
    </lineage>
</organism>
<dbReference type="OrthoDB" id="300865at2759"/>
<proteinExistence type="predicted"/>
<dbReference type="AlphaFoldDB" id="A0A8S1JVU2"/>